<name>U2T028_LEIAQ</name>
<proteinExistence type="predicted"/>
<dbReference type="Proteomes" id="UP000016605">
    <property type="component" value="Unassembled WGS sequence"/>
</dbReference>
<organism evidence="1 2">
    <name type="scientific">Leifsonia aquatica ATCC 14665</name>
    <dbReference type="NCBI Taxonomy" id="1358026"/>
    <lineage>
        <taxon>Bacteria</taxon>
        <taxon>Bacillati</taxon>
        <taxon>Actinomycetota</taxon>
        <taxon>Actinomycetes</taxon>
        <taxon>Micrococcales</taxon>
        <taxon>Microbacteriaceae</taxon>
        <taxon>Leifsonia</taxon>
    </lineage>
</organism>
<sequence>DDRLIAGLALALPAARLADRDGLVSLVADTAIRLGSLLQRV</sequence>
<feature type="non-terminal residue" evidence="1">
    <location>
        <position position="1"/>
    </location>
</feature>
<dbReference type="EMBL" id="AWVQ01000367">
    <property type="protein sequence ID" value="ERK70858.1"/>
    <property type="molecule type" value="Genomic_DNA"/>
</dbReference>
<dbReference type="HOGENOM" id="CLU_3281379_0_0_11"/>
<protein>
    <submittedName>
        <fullName evidence="1">Uncharacterized protein</fullName>
    </submittedName>
</protein>
<reference evidence="1 2" key="1">
    <citation type="submission" date="2013-08" db="EMBL/GenBank/DDBJ databases">
        <authorList>
            <person name="Weinstock G."/>
            <person name="Sodergren E."/>
            <person name="Wylie T."/>
            <person name="Fulton L."/>
            <person name="Fulton R."/>
            <person name="Fronick C."/>
            <person name="O'Laughlin M."/>
            <person name="Godfrey J."/>
            <person name="Miner T."/>
            <person name="Herter B."/>
            <person name="Appelbaum E."/>
            <person name="Cordes M."/>
            <person name="Lek S."/>
            <person name="Wollam A."/>
            <person name="Pepin K.H."/>
            <person name="Palsikar V.B."/>
            <person name="Mitreva M."/>
            <person name="Wilson R.K."/>
        </authorList>
    </citation>
    <scope>NUCLEOTIDE SEQUENCE [LARGE SCALE GENOMIC DNA]</scope>
    <source>
        <strain evidence="1 2">ATCC 14665</strain>
    </source>
</reference>
<evidence type="ECO:0000313" key="1">
    <source>
        <dbReference type="EMBL" id="ERK70858.1"/>
    </source>
</evidence>
<gene>
    <name evidence="1" type="ORF">N136_02801</name>
</gene>
<evidence type="ECO:0000313" key="2">
    <source>
        <dbReference type="Proteomes" id="UP000016605"/>
    </source>
</evidence>
<dbReference type="AlphaFoldDB" id="U2T028"/>
<comment type="caution">
    <text evidence="1">The sequence shown here is derived from an EMBL/GenBank/DDBJ whole genome shotgun (WGS) entry which is preliminary data.</text>
</comment>
<accession>U2T028</accession>